<name>A0A836H8J2_9TRYP</name>
<dbReference type="GO" id="GO:0006298">
    <property type="term" value="P:mismatch repair"/>
    <property type="evidence" value="ECO:0007669"/>
    <property type="project" value="InterPro"/>
</dbReference>
<feature type="region of interest" description="Disordered" evidence="1">
    <location>
        <begin position="884"/>
        <end position="908"/>
    </location>
</feature>
<dbReference type="PANTHER" id="PTHR10073">
    <property type="entry name" value="DNA MISMATCH REPAIR PROTEIN MLH, PMS, MUTL"/>
    <property type="match status" value="1"/>
</dbReference>
<dbReference type="Gene3D" id="3.30.1540.20">
    <property type="entry name" value="MutL, C-terminal domain, dimerisation subdomain"/>
    <property type="match status" value="1"/>
</dbReference>
<evidence type="ECO:0000313" key="3">
    <source>
        <dbReference type="EMBL" id="KAG5481532.1"/>
    </source>
</evidence>
<comment type="caution">
    <text evidence="3">The sequence shown here is derived from an EMBL/GenBank/DDBJ whole genome shotgun (WGS) entry which is preliminary data.</text>
</comment>
<organism evidence="3 4">
    <name type="scientific">Leishmania martiniquensis</name>
    <dbReference type="NCBI Taxonomy" id="1580590"/>
    <lineage>
        <taxon>Eukaryota</taxon>
        <taxon>Discoba</taxon>
        <taxon>Euglenozoa</taxon>
        <taxon>Kinetoplastea</taxon>
        <taxon>Metakinetoplastina</taxon>
        <taxon>Trypanosomatida</taxon>
        <taxon>Trypanosomatidae</taxon>
        <taxon>Leishmaniinae</taxon>
        <taxon>Leishmania</taxon>
    </lineage>
</organism>
<dbReference type="InterPro" id="IPR042120">
    <property type="entry name" value="MutL_C_dimsub"/>
</dbReference>
<keyword evidence="4" id="KW-1185">Reference proteome</keyword>
<evidence type="ECO:0000313" key="4">
    <source>
        <dbReference type="Proteomes" id="UP000673552"/>
    </source>
</evidence>
<dbReference type="KEGG" id="lmat:92515516"/>
<dbReference type="PANTHER" id="PTHR10073:SF52">
    <property type="entry name" value="MISMATCH REPAIR ENDONUCLEASE PMS2"/>
    <property type="match status" value="1"/>
</dbReference>
<keyword evidence="2" id="KW-0472">Membrane</keyword>
<accession>A0A836H8J2</accession>
<dbReference type="RefSeq" id="XP_067179639.1">
    <property type="nucleotide sequence ID" value="XM_067323004.1"/>
</dbReference>
<dbReference type="GO" id="GO:0016887">
    <property type="term" value="F:ATP hydrolysis activity"/>
    <property type="evidence" value="ECO:0007669"/>
    <property type="project" value="InterPro"/>
</dbReference>
<dbReference type="SUPFAM" id="SSF118116">
    <property type="entry name" value="DNA mismatch repair protein MutL"/>
    <property type="match status" value="1"/>
</dbReference>
<dbReference type="AlphaFoldDB" id="A0A836H8J2"/>
<sequence>MRARREEQQRLVAVVFQTAVCTLLAPLYLTDTPLGASGMRDVSLAQDSLRAQCASVFSATMITQYDCYGDVSAGRRAPPETRPLRPLALSTPLRCTSAPRTGRRGGGMHPDSMAAAGLRVDRHGLYSGALWVCQASRGADVGGGTGCRSARGEATARLLCDAFGILLPGPSPAPSSAAILAELRAGRSSPTVAAPSREDGVWSPEEMAAKGAFTEVVVRPGHFAVLFTTHPTSGAATFTERHVTFPMILVRDDRAHPQDGDGVRSQTAPPPAWRPTHCRVLEPTHWAYDIVATSARRRRHGAPPLSGVSGSVAATAGVPVFVFVKSVYVPASISEARQRARHGDSAQQTFAQLYGEALQHLTGGWRGCDSDGSPLKRDKSVLPAQRTPLHAATTNQQRPSLSPHHVPVEQNAAEVQLRVRYLCQRVLEAAAVTGTQSYVPAPPPTRRSCLTASLEDAAGRTGTLHHVRLRPASLLWSSATGREVSSSAAAPRRTPVTLNLSLHRVIREEKGEQAARHTRPPLAAARPCLELHGTTQSPLPRQALNTEEGLTRMRHLLDTGRGSALRRLPRAFAAPCRWLPQRGAGTGFENSGTDAADGATPAVSAEGTPPITTIFSADVSVLQWARKFLIITSPTTPQHAFRSTCGPEAALPPGPVCHPKPHALQWWVADQHAVHERLRLEFFLCFADTYVCHPELPPLSECAASECILAGSGALPQSALLASLSLSPHARTALARRHRVAQLMCSLAGTAHASSPSASLAAASFPLFLPAEWRLRVTAVEAHLRQWGWRFRHEGVAGVQQGEMLSGSAAAWADDVRADQSTRLRARHSLATAVVAWPRLEVEGVVCHVTSTQALQQTVEELEAVSAAAKVGLDVAFMPLQTTGTDPASSCRRCPGPSQAPRSSAPSSLPVPSVFLDFLISRSCRGAVMFGDLLRPASARSMVAALDCVEQYYVCSHGRPSFTHLTPAK</sequence>
<keyword evidence="2" id="KW-0812">Transmembrane</keyword>
<dbReference type="InterPro" id="IPR038973">
    <property type="entry name" value="MutL/Mlh/Pms-like"/>
</dbReference>
<protein>
    <submittedName>
        <fullName evidence="3">Uncharacterized protein</fullName>
    </submittedName>
</protein>
<feature type="region of interest" description="Disordered" evidence="1">
    <location>
        <begin position="255"/>
        <end position="276"/>
    </location>
</feature>
<dbReference type="GO" id="GO:0032389">
    <property type="term" value="C:MutLalpha complex"/>
    <property type="evidence" value="ECO:0007669"/>
    <property type="project" value="TreeGrafter"/>
</dbReference>
<dbReference type="GeneID" id="92515516"/>
<dbReference type="InterPro" id="IPR037198">
    <property type="entry name" value="MutL_C_sf"/>
</dbReference>
<dbReference type="OrthoDB" id="429932at2759"/>
<evidence type="ECO:0000256" key="1">
    <source>
        <dbReference type="SAM" id="MobiDB-lite"/>
    </source>
</evidence>
<feature type="transmembrane region" description="Helical" evidence="2">
    <location>
        <begin position="12"/>
        <end position="29"/>
    </location>
</feature>
<keyword evidence="2" id="KW-1133">Transmembrane helix</keyword>
<feature type="compositionally biased region" description="Low complexity" evidence="1">
    <location>
        <begin position="895"/>
        <end position="908"/>
    </location>
</feature>
<dbReference type="EMBL" id="JAFEUZ010000017">
    <property type="protein sequence ID" value="KAG5481532.1"/>
    <property type="molecule type" value="Genomic_DNA"/>
</dbReference>
<evidence type="ECO:0000256" key="2">
    <source>
        <dbReference type="SAM" id="Phobius"/>
    </source>
</evidence>
<dbReference type="GO" id="GO:0140664">
    <property type="term" value="F:ATP-dependent DNA damage sensor activity"/>
    <property type="evidence" value="ECO:0007669"/>
    <property type="project" value="InterPro"/>
</dbReference>
<proteinExistence type="predicted"/>
<dbReference type="Proteomes" id="UP000673552">
    <property type="component" value="Chromosome 17"/>
</dbReference>
<reference evidence="3 4" key="1">
    <citation type="submission" date="2021-03" db="EMBL/GenBank/DDBJ databases">
        <title>Leishmania (Mundinia) martiniquensis Genome sequencing and assembly.</title>
        <authorList>
            <person name="Almutairi H."/>
            <person name="Gatherer D."/>
        </authorList>
    </citation>
    <scope>NUCLEOTIDE SEQUENCE [LARGE SCALE GENOMIC DNA]</scope>
    <source>
        <strain evidence="3">LSCM1</strain>
    </source>
</reference>
<gene>
    <name evidence="3" type="ORF">LSCM1_05551</name>
</gene>